<dbReference type="Pfam" id="PF13041">
    <property type="entry name" value="PPR_2"/>
    <property type="match status" value="2"/>
</dbReference>
<dbReference type="InterPro" id="IPR046960">
    <property type="entry name" value="PPR_At4g14850-like_plant"/>
</dbReference>
<proteinExistence type="inferred from homology"/>
<dbReference type="InterPro" id="IPR046848">
    <property type="entry name" value="E_motif"/>
</dbReference>
<dbReference type="InterPro" id="IPR011990">
    <property type="entry name" value="TPR-like_helical_dom_sf"/>
</dbReference>
<dbReference type="PROSITE" id="PS51375">
    <property type="entry name" value="PPR"/>
    <property type="match status" value="4"/>
</dbReference>
<evidence type="ECO:0000256" key="2">
    <source>
        <dbReference type="ARBA" id="ARBA00022737"/>
    </source>
</evidence>
<feature type="repeat" description="PPR" evidence="3">
    <location>
        <begin position="258"/>
        <end position="292"/>
    </location>
</feature>
<dbReference type="Pfam" id="PF12854">
    <property type="entry name" value="PPR_1"/>
    <property type="match status" value="2"/>
</dbReference>
<dbReference type="GO" id="GO:0009451">
    <property type="term" value="P:RNA modification"/>
    <property type="evidence" value="ECO:0007669"/>
    <property type="project" value="InterPro"/>
</dbReference>
<dbReference type="NCBIfam" id="TIGR00756">
    <property type="entry name" value="PPR"/>
    <property type="match status" value="6"/>
</dbReference>
<organism evidence="5 6">
    <name type="scientific">Solanum verrucosum</name>
    <dbReference type="NCBI Taxonomy" id="315347"/>
    <lineage>
        <taxon>Eukaryota</taxon>
        <taxon>Viridiplantae</taxon>
        <taxon>Streptophyta</taxon>
        <taxon>Embryophyta</taxon>
        <taxon>Tracheophyta</taxon>
        <taxon>Spermatophyta</taxon>
        <taxon>Magnoliopsida</taxon>
        <taxon>eudicotyledons</taxon>
        <taxon>Gunneridae</taxon>
        <taxon>Pentapetalae</taxon>
        <taxon>asterids</taxon>
        <taxon>lamiids</taxon>
        <taxon>Solanales</taxon>
        <taxon>Solanaceae</taxon>
        <taxon>Solanoideae</taxon>
        <taxon>Solaneae</taxon>
        <taxon>Solanum</taxon>
    </lineage>
</organism>
<dbReference type="FunFam" id="1.25.40.10:FF:000031">
    <property type="entry name" value="Pentatricopeptide repeat-containing protein mitochondrial"/>
    <property type="match status" value="1"/>
</dbReference>
<dbReference type="GO" id="GO:0008270">
    <property type="term" value="F:zinc ion binding"/>
    <property type="evidence" value="ECO:0007669"/>
    <property type="project" value="InterPro"/>
</dbReference>
<evidence type="ECO:0000256" key="1">
    <source>
        <dbReference type="ARBA" id="ARBA00006643"/>
    </source>
</evidence>
<name>A0AAF0UMS5_SOLVR</name>
<dbReference type="InterPro" id="IPR002885">
    <property type="entry name" value="PPR_rpt"/>
</dbReference>
<feature type="repeat" description="PPR" evidence="3">
    <location>
        <begin position="195"/>
        <end position="229"/>
    </location>
</feature>
<protein>
    <recommendedName>
        <fullName evidence="4">DYW domain-containing protein</fullName>
    </recommendedName>
</protein>
<dbReference type="Proteomes" id="UP001234989">
    <property type="component" value="Chromosome 9"/>
</dbReference>
<feature type="repeat" description="PPR" evidence="3">
    <location>
        <begin position="359"/>
        <end position="393"/>
    </location>
</feature>
<dbReference type="FunFam" id="1.25.40.10:FF:000366">
    <property type="entry name" value="Pentatricopeptide (PPR) repeat-containing protein"/>
    <property type="match status" value="1"/>
</dbReference>
<gene>
    <name evidence="5" type="ORF">MTR67_041668</name>
</gene>
<evidence type="ECO:0000313" key="5">
    <source>
        <dbReference type="EMBL" id="WMV48283.1"/>
    </source>
</evidence>
<dbReference type="GO" id="GO:0003723">
    <property type="term" value="F:RNA binding"/>
    <property type="evidence" value="ECO:0007669"/>
    <property type="project" value="InterPro"/>
</dbReference>
<dbReference type="SUPFAM" id="SSF48452">
    <property type="entry name" value="TPR-like"/>
    <property type="match status" value="1"/>
</dbReference>
<accession>A0AAF0UMS5</accession>
<comment type="similarity">
    <text evidence="1">Belongs to the PPR family. PCMP-H subfamily.</text>
</comment>
<sequence length="740" mass="82729">MKVINKLKFPKKSLKIINPIPHFENFNEPHFISLIHSSKNSLQLQQIHAQIIRKNLSSNSRIVTQLISSASLHKSINYGLSIFNCFLDKNVFLFNVLIRGLKENSLFEKSILYFRKMVKMGVRPDKLTYPFVLKSVTALGEKGVGGGVHCGVLKVGLEYDTFVRVCLVELYVKVELVDFALQLFDESPERNKVESVILWNVVINGCCKIGRMSKALALFEEMPERNVGSWNTLISGLLRNGEVDKAMELFDEMTNEKNVVSWTCMIHGLMLNGLHQKALDLFFKMVEEGVKPNGLTVVAALSACAKTGALEAGKKIHDNIMNNGLHLNAAVGNALLDMYAKCGYIESASLVFSGLKEKDIRTWSIMIWGWAIHGHVDKALRCFEQMRLTGIKPDGVSVLAVLTGCSHAGRVDQGLQIFDSMQRECSIEPTMKHYAAVVDLLGRAGRFDEALKFIASMPLEPDYVIWGALFSACRAHKNIEMAKVASEKLLQLEPKHAGGYVFLSNVYAGAGRWDDVERVRSSMKSKNVEKDPGWSSMEVDGQLHTFVAGDSAHTRKQEIYLKLEEIITGAKQQGYMPETEWVLHNIDEEEKEGALGSHSEKLALAFGLISTGPGVIIMIVKNLRMEFAPVKITGELVSVARLTMSVKFASSAYPGFSYWFVGMYLKITGVEHPIHISCSVPTLIKDRILKQMDYIWSVYRVVPSAPHVLRHDVTSGFDKTFLFSSSSACLPTSVYWRGFW</sequence>
<dbReference type="Pfam" id="PF01535">
    <property type="entry name" value="PPR"/>
    <property type="match status" value="2"/>
</dbReference>
<dbReference type="Gene3D" id="1.25.40.10">
    <property type="entry name" value="Tetratricopeptide repeat domain"/>
    <property type="match status" value="4"/>
</dbReference>
<dbReference type="InterPro" id="IPR032867">
    <property type="entry name" value="DYW_dom"/>
</dbReference>
<dbReference type="PANTHER" id="PTHR47926">
    <property type="entry name" value="PENTATRICOPEPTIDE REPEAT-CONTAINING PROTEIN"/>
    <property type="match status" value="1"/>
</dbReference>
<dbReference type="PANTHER" id="PTHR47926:SF492">
    <property type="entry name" value="DYW DOMAIN-CONTAINING PROTEIN"/>
    <property type="match status" value="1"/>
</dbReference>
<keyword evidence="6" id="KW-1185">Reference proteome</keyword>
<keyword evidence="2" id="KW-0677">Repeat</keyword>
<feature type="domain" description="DYW" evidence="4">
    <location>
        <begin position="574"/>
        <end position="625"/>
    </location>
</feature>
<dbReference type="EMBL" id="CP133620">
    <property type="protein sequence ID" value="WMV48283.1"/>
    <property type="molecule type" value="Genomic_DNA"/>
</dbReference>
<dbReference type="AlphaFoldDB" id="A0AAF0UMS5"/>
<evidence type="ECO:0000259" key="4">
    <source>
        <dbReference type="Pfam" id="PF14432"/>
    </source>
</evidence>
<reference evidence="5" key="1">
    <citation type="submission" date="2023-08" db="EMBL/GenBank/DDBJ databases">
        <title>A de novo genome assembly of Solanum verrucosum Schlechtendal, a Mexican diploid species geographically isolated from the other diploid A-genome species in potato relatives.</title>
        <authorList>
            <person name="Hosaka K."/>
        </authorList>
    </citation>
    <scope>NUCLEOTIDE SEQUENCE</scope>
    <source>
        <tissue evidence="5">Young leaves</tissue>
    </source>
</reference>
<dbReference type="Pfam" id="PF20431">
    <property type="entry name" value="E_motif"/>
    <property type="match status" value="1"/>
</dbReference>
<evidence type="ECO:0000256" key="3">
    <source>
        <dbReference type="PROSITE-ProRule" id="PRU00708"/>
    </source>
</evidence>
<evidence type="ECO:0000313" key="6">
    <source>
        <dbReference type="Proteomes" id="UP001234989"/>
    </source>
</evidence>
<dbReference type="Pfam" id="PF14432">
    <property type="entry name" value="DYW_deaminase"/>
    <property type="match status" value="1"/>
</dbReference>
<feature type="repeat" description="PPR" evidence="3">
    <location>
        <begin position="90"/>
        <end position="124"/>
    </location>
</feature>